<evidence type="ECO:0000313" key="2">
    <source>
        <dbReference type="Proteomes" id="UP000182680"/>
    </source>
</evidence>
<name>A0AA94HQF6_DESDE</name>
<dbReference type="EMBL" id="FPIW01000003">
    <property type="protein sequence ID" value="SFW17681.1"/>
    <property type="molecule type" value="Genomic_DNA"/>
</dbReference>
<reference evidence="2" key="1">
    <citation type="submission" date="2016-11" db="EMBL/GenBank/DDBJ databases">
        <authorList>
            <person name="Jaros S."/>
            <person name="Januszkiewicz K."/>
            <person name="Wedrychowicz H."/>
        </authorList>
    </citation>
    <scope>NUCLEOTIDE SEQUENCE [LARGE SCALE GENOMIC DNA]</scope>
    <source>
        <strain evidence="2">DSM 7057</strain>
    </source>
</reference>
<sequence length="52" mass="5679">MSVILYAPVCALPWSISILKICMLNADDTPATALDRANTLRCTFTPGLPRSR</sequence>
<dbReference type="AlphaFoldDB" id="A0AA94HQF6"/>
<dbReference type="Proteomes" id="UP000182680">
    <property type="component" value="Unassembled WGS sequence"/>
</dbReference>
<gene>
    <name evidence="1" type="ORF">SAMN02910291_00268</name>
</gene>
<protein>
    <submittedName>
        <fullName evidence="1">Uncharacterized protein</fullName>
    </submittedName>
</protein>
<organism evidence="1 2">
    <name type="scientific">Desulfovibrio desulfuricans</name>
    <dbReference type="NCBI Taxonomy" id="876"/>
    <lineage>
        <taxon>Bacteria</taxon>
        <taxon>Pseudomonadati</taxon>
        <taxon>Thermodesulfobacteriota</taxon>
        <taxon>Desulfovibrionia</taxon>
        <taxon>Desulfovibrionales</taxon>
        <taxon>Desulfovibrionaceae</taxon>
        <taxon>Desulfovibrio</taxon>
    </lineage>
</organism>
<comment type="caution">
    <text evidence="1">The sequence shown here is derived from an EMBL/GenBank/DDBJ whole genome shotgun (WGS) entry which is preliminary data.</text>
</comment>
<evidence type="ECO:0000313" key="1">
    <source>
        <dbReference type="EMBL" id="SFW17681.1"/>
    </source>
</evidence>
<proteinExistence type="predicted"/>
<accession>A0AA94HQF6</accession>